<evidence type="ECO:0000313" key="5">
    <source>
        <dbReference type="Proteomes" id="UP000182517"/>
    </source>
</evidence>
<evidence type="ECO:0000256" key="1">
    <source>
        <dbReference type="ARBA" id="ARBA00009248"/>
    </source>
</evidence>
<evidence type="ECO:0000259" key="3">
    <source>
        <dbReference type="Pfam" id="PF08274"/>
    </source>
</evidence>
<dbReference type="InterPro" id="IPR013988">
    <property type="entry name" value="YjdM_C"/>
</dbReference>
<dbReference type="FunFam" id="2.30.30.40:FF:000013">
    <property type="entry name" value="Alkylphosphonate utilization protein PhnA"/>
    <property type="match status" value="1"/>
</dbReference>
<dbReference type="SUPFAM" id="SSF57783">
    <property type="entry name" value="Zinc beta-ribbon"/>
    <property type="match status" value="1"/>
</dbReference>
<gene>
    <name evidence="4" type="ORF">A7E78_05095</name>
</gene>
<proteinExistence type="inferred from homology"/>
<dbReference type="PANTHER" id="PTHR30305">
    <property type="entry name" value="PROTEIN YJDM-RELATED"/>
    <property type="match status" value="1"/>
</dbReference>
<dbReference type="EMBL" id="CP015519">
    <property type="protein sequence ID" value="APG27271.1"/>
    <property type="molecule type" value="Genomic_DNA"/>
</dbReference>
<reference evidence="4 5" key="1">
    <citation type="journal article" date="2017" name="Genome Announc.">
        <title>Complete Genome Sequences of Two Acetylene-Fermenting Pelobacter acetylenicus Strains.</title>
        <authorList>
            <person name="Sutton J.M."/>
            <person name="Baesman S.M."/>
            <person name="Fierst J.L."/>
            <person name="Poret-Peterson A.T."/>
            <person name="Oremland R.S."/>
            <person name="Dunlap D.S."/>
            <person name="Akob D.M."/>
        </authorList>
    </citation>
    <scope>NUCLEOTIDE SEQUENCE [LARGE SCALE GENOMIC DNA]</scope>
    <source>
        <strain evidence="4 5">SFB93</strain>
    </source>
</reference>
<comment type="similarity">
    <text evidence="1">Belongs to the YjdM family.</text>
</comment>
<dbReference type="RefSeq" id="WP_072283235.1">
    <property type="nucleotide sequence ID" value="NZ_CP015519.1"/>
</dbReference>
<name>A0A1L3GMZ2_9BACT</name>
<dbReference type="InterPro" id="IPR004624">
    <property type="entry name" value="YjdM"/>
</dbReference>
<organism evidence="4 5">
    <name type="scientific">Syntrophotalea acetylenivorans</name>
    <dbReference type="NCBI Taxonomy" id="1842532"/>
    <lineage>
        <taxon>Bacteria</taxon>
        <taxon>Pseudomonadati</taxon>
        <taxon>Thermodesulfobacteriota</taxon>
        <taxon>Desulfuromonadia</taxon>
        <taxon>Desulfuromonadales</taxon>
        <taxon>Syntrophotaleaceae</taxon>
        <taxon>Syntrophotalea</taxon>
    </lineage>
</organism>
<accession>A0A1L3GMZ2</accession>
<dbReference type="InterPro" id="IPR013987">
    <property type="entry name" value="YjdM_N"/>
</dbReference>
<dbReference type="Gene3D" id="2.20.25.10">
    <property type="match status" value="1"/>
</dbReference>
<dbReference type="Pfam" id="PF08274">
    <property type="entry name" value="Zn_Ribbon_YjdM"/>
    <property type="match status" value="1"/>
</dbReference>
<dbReference type="OrthoDB" id="9810131at2"/>
<keyword evidence="5" id="KW-1185">Reference proteome</keyword>
<feature type="domain" description="Protein YjdM C-terminal" evidence="2">
    <location>
        <begin position="46"/>
        <end position="113"/>
    </location>
</feature>
<dbReference type="Gene3D" id="2.30.30.40">
    <property type="entry name" value="SH3 Domains"/>
    <property type="match status" value="1"/>
</dbReference>
<protein>
    <submittedName>
        <fullName evidence="4">Alkylphosphonate utilization protein</fullName>
    </submittedName>
</protein>
<dbReference type="Proteomes" id="UP000182517">
    <property type="component" value="Chromosome"/>
</dbReference>
<dbReference type="SUPFAM" id="SSF82057">
    <property type="entry name" value="Prokaryotic SH3-related domain"/>
    <property type="match status" value="1"/>
</dbReference>
<evidence type="ECO:0000313" key="4">
    <source>
        <dbReference type="EMBL" id="APG27271.1"/>
    </source>
</evidence>
<dbReference type="AlphaFoldDB" id="A0A1L3GMZ2"/>
<dbReference type="Pfam" id="PF03831">
    <property type="entry name" value="YjdM"/>
    <property type="match status" value="1"/>
</dbReference>
<dbReference type="STRING" id="1842532.A7E78_05095"/>
<dbReference type="KEGG" id="pef:A7E78_05095"/>
<dbReference type="NCBIfam" id="TIGR00686">
    <property type="entry name" value="phnA"/>
    <property type="match status" value="1"/>
</dbReference>
<dbReference type="PANTHER" id="PTHR30305:SF3">
    <property type="entry name" value="PROTEIN YJDM"/>
    <property type="match status" value="1"/>
</dbReference>
<feature type="domain" description="Protein YjdM N-terminal" evidence="3">
    <location>
        <begin position="4"/>
        <end position="31"/>
    </location>
</feature>
<sequence>MSDFPSCAKCGSEYTYEDREMYICPECGHEWLKDSVAETEETEKVIRDAHGNELKDGDAVTVIKDLKVKGSSAVVKVGTKVRNIRLVDGDHDIDCKIDGIGAMKLKSEFVKKA</sequence>
<evidence type="ECO:0000259" key="2">
    <source>
        <dbReference type="Pfam" id="PF03831"/>
    </source>
</evidence>